<proteinExistence type="predicted"/>
<feature type="chain" id="PRO_5007889249" evidence="1">
    <location>
        <begin position="20"/>
        <end position="60"/>
    </location>
</feature>
<name>A0A167K981_PHYB8</name>
<sequence length="60" mass="6345">MKFTYIIAIVALVAAVVSAEDSQSVKSVGSDGPVTGFFNDFFEGGKVSENSRKNAVSQDE</sequence>
<evidence type="ECO:0000256" key="1">
    <source>
        <dbReference type="SAM" id="SignalP"/>
    </source>
</evidence>
<reference evidence="3" key="1">
    <citation type="submission" date="2015-06" db="EMBL/GenBank/DDBJ databases">
        <title>Expansion of signal transduction pathways in fungi by whole-genome duplication.</title>
        <authorList>
            <consortium name="DOE Joint Genome Institute"/>
            <person name="Corrochano L.M."/>
            <person name="Kuo A."/>
            <person name="Marcet-Houben M."/>
            <person name="Polaino S."/>
            <person name="Salamov A."/>
            <person name="Villalobos J.M."/>
            <person name="Alvarez M.I."/>
            <person name="Avalos J."/>
            <person name="Benito E.P."/>
            <person name="Benoit I."/>
            <person name="Burger G."/>
            <person name="Camino L.P."/>
            <person name="Canovas D."/>
            <person name="Cerda-Olmedo E."/>
            <person name="Cheng J.-F."/>
            <person name="Dominguez A."/>
            <person name="Elias M."/>
            <person name="Eslava A.P."/>
            <person name="Glaser F."/>
            <person name="Grimwood J."/>
            <person name="Gutierrez G."/>
            <person name="Heitman J."/>
            <person name="Henrissat B."/>
            <person name="Iturriaga E.A."/>
            <person name="Lang B.F."/>
            <person name="Lavin J.L."/>
            <person name="Lee S."/>
            <person name="Li W."/>
            <person name="Lindquist E."/>
            <person name="Lopez-Garcia S."/>
            <person name="Luque E.M."/>
            <person name="Marcos A.T."/>
            <person name="Martin J."/>
            <person name="McCluskey K."/>
            <person name="Medina H.R."/>
            <person name="Miralles-Duran A."/>
            <person name="Miyazaki A."/>
            <person name="Munoz-Torres E."/>
            <person name="Oguiza J.A."/>
            <person name="Ohm R."/>
            <person name="Olmedo M."/>
            <person name="Orejas M."/>
            <person name="Ortiz-Castellanos L."/>
            <person name="Pisabarro A.G."/>
            <person name="Rodriguez-Romero J."/>
            <person name="Ruiz-Herrera J."/>
            <person name="Ruiz-Vazquez R."/>
            <person name="Sanz C."/>
            <person name="Schackwitz W."/>
            <person name="Schmutz J."/>
            <person name="Shahriari M."/>
            <person name="Shelest E."/>
            <person name="Silva-Franco F."/>
            <person name="Soanes D."/>
            <person name="Syed K."/>
            <person name="Tagua V.G."/>
            <person name="Talbot N.J."/>
            <person name="Thon M."/>
            <person name="De vries R.P."/>
            <person name="Wiebenga A."/>
            <person name="Yadav J.S."/>
            <person name="Braun E.L."/>
            <person name="Baker S."/>
            <person name="Garre V."/>
            <person name="Horwitz B."/>
            <person name="Torres-Martinez S."/>
            <person name="Idnurm A."/>
            <person name="Herrera-Estrella A."/>
            <person name="Gabaldon T."/>
            <person name="Grigoriev I.V."/>
        </authorList>
    </citation>
    <scope>NUCLEOTIDE SEQUENCE [LARGE SCALE GENOMIC DNA]</scope>
    <source>
        <strain evidence="3">NRRL 1555(-)</strain>
    </source>
</reference>
<organism evidence="2 3">
    <name type="scientific">Phycomyces blakesleeanus (strain ATCC 8743b / DSM 1359 / FGSC 10004 / NBRC 33097 / NRRL 1555)</name>
    <dbReference type="NCBI Taxonomy" id="763407"/>
    <lineage>
        <taxon>Eukaryota</taxon>
        <taxon>Fungi</taxon>
        <taxon>Fungi incertae sedis</taxon>
        <taxon>Mucoromycota</taxon>
        <taxon>Mucoromycotina</taxon>
        <taxon>Mucoromycetes</taxon>
        <taxon>Mucorales</taxon>
        <taxon>Phycomycetaceae</taxon>
        <taxon>Phycomyces</taxon>
    </lineage>
</organism>
<dbReference type="InParanoid" id="A0A167K981"/>
<accession>A0A167K981</accession>
<dbReference type="EMBL" id="KV440999">
    <property type="protein sequence ID" value="OAD67519.1"/>
    <property type="molecule type" value="Genomic_DNA"/>
</dbReference>
<keyword evidence="3" id="KW-1185">Reference proteome</keyword>
<keyword evidence="1" id="KW-0732">Signal</keyword>
<feature type="signal peptide" evidence="1">
    <location>
        <begin position="1"/>
        <end position="19"/>
    </location>
</feature>
<gene>
    <name evidence="2" type="ORF">PHYBLDRAFT_151426</name>
</gene>
<dbReference type="OrthoDB" id="10380193at2759"/>
<dbReference type="VEuPathDB" id="FungiDB:PHYBLDRAFT_151426"/>
<dbReference type="GeneID" id="28993589"/>
<dbReference type="Proteomes" id="UP000077315">
    <property type="component" value="Unassembled WGS sequence"/>
</dbReference>
<evidence type="ECO:0000313" key="3">
    <source>
        <dbReference type="Proteomes" id="UP000077315"/>
    </source>
</evidence>
<dbReference type="RefSeq" id="XP_018285559.1">
    <property type="nucleotide sequence ID" value="XM_018432683.1"/>
</dbReference>
<evidence type="ECO:0000313" key="2">
    <source>
        <dbReference type="EMBL" id="OAD67519.1"/>
    </source>
</evidence>
<protein>
    <submittedName>
        <fullName evidence="2">Uncharacterized protein</fullName>
    </submittedName>
</protein>
<dbReference type="AlphaFoldDB" id="A0A167K981"/>